<dbReference type="PROSITE" id="PS51257">
    <property type="entry name" value="PROKAR_LIPOPROTEIN"/>
    <property type="match status" value="1"/>
</dbReference>
<dbReference type="Proteomes" id="UP001629744">
    <property type="component" value="Unassembled WGS sequence"/>
</dbReference>
<sequence>MRRRVLAAATAAGGALLLTGCGVGIQDLPLGRSVPGESYTVTVQLAHADGILTGAEVRTGQRVIGRVSGLSTDTVGAAVDLSLSSTVELPDNVEAAIELPSALGNPFVRLKIPQEPSGTALVDGDVIVQSRTEIGPQIESALATLGTILTGSGFDQLRTVIDELNTAFAGRSQKVRGLLDAMTELTGTAMEHRDDFGAAIDLARSISAQLVEQQGVLDGFLDTVPEATTVLAQQRDRLASLLESSARLAEHADVVLSSTSPDGMVADGATVVETLRSYNSRIGETLTNMNIFLGNFDRAVKGDYLVFDGTLDIPAGIENLLTGGLTARPAEVGSLRTLLSGGAR</sequence>
<dbReference type="InterPro" id="IPR003399">
    <property type="entry name" value="Mce/MlaD"/>
</dbReference>
<dbReference type="RefSeq" id="WP_348610543.1">
    <property type="nucleotide sequence ID" value="NZ_CP157276.1"/>
</dbReference>
<feature type="domain" description="Mce/MlaD" evidence="1">
    <location>
        <begin position="38"/>
        <end position="111"/>
    </location>
</feature>
<accession>A0ABW9FZB7</accession>
<dbReference type="EMBL" id="JBDLNU010000006">
    <property type="protein sequence ID" value="MFM1730974.1"/>
    <property type="molecule type" value="Genomic_DNA"/>
</dbReference>
<organism evidence="2 3">
    <name type="scientific">Prescottella soli</name>
    <dbReference type="NCBI Taxonomy" id="1543852"/>
    <lineage>
        <taxon>Bacteria</taxon>
        <taxon>Bacillati</taxon>
        <taxon>Actinomycetota</taxon>
        <taxon>Actinomycetes</taxon>
        <taxon>Mycobacteriales</taxon>
        <taxon>Nocardiaceae</taxon>
        <taxon>Prescottella</taxon>
    </lineage>
</organism>
<dbReference type="InterPro" id="IPR005693">
    <property type="entry name" value="Mce"/>
</dbReference>
<reference evidence="2 3" key="1">
    <citation type="submission" date="2023-11" db="EMBL/GenBank/DDBJ databases">
        <authorList>
            <person name="Val-Calvo J."/>
            <person name="Scortti M."/>
            <person name="Vazquez-Boland J."/>
        </authorList>
    </citation>
    <scope>NUCLEOTIDE SEQUENCE [LARGE SCALE GENOMIC DNA]</scope>
    <source>
        <strain evidence="2 3">DSM 46662</strain>
    </source>
</reference>
<protein>
    <submittedName>
        <fullName evidence="2">MCE family protein</fullName>
    </submittedName>
</protein>
<evidence type="ECO:0000313" key="2">
    <source>
        <dbReference type="EMBL" id="MFM1730974.1"/>
    </source>
</evidence>
<dbReference type="NCBIfam" id="TIGR00996">
    <property type="entry name" value="Mtu_fam_mce"/>
    <property type="match status" value="1"/>
</dbReference>
<comment type="caution">
    <text evidence="2">The sequence shown here is derived from an EMBL/GenBank/DDBJ whole genome shotgun (WGS) entry which is preliminary data.</text>
</comment>
<dbReference type="InterPro" id="IPR052336">
    <property type="entry name" value="MlaD_Phospholipid_Transporter"/>
</dbReference>
<evidence type="ECO:0000313" key="3">
    <source>
        <dbReference type="Proteomes" id="UP001629744"/>
    </source>
</evidence>
<dbReference type="PANTHER" id="PTHR33371">
    <property type="entry name" value="INTERMEMBRANE PHOSPHOLIPID TRANSPORT SYSTEM BINDING PROTEIN MLAD-RELATED"/>
    <property type="match status" value="1"/>
</dbReference>
<proteinExistence type="predicted"/>
<gene>
    <name evidence="2" type="ORF">ABEU19_004517</name>
</gene>
<dbReference type="Pfam" id="PF02470">
    <property type="entry name" value="MlaD"/>
    <property type="match status" value="1"/>
</dbReference>
<dbReference type="PANTHER" id="PTHR33371:SF15">
    <property type="entry name" value="LIPOPROTEIN LPRN"/>
    <property type="match status" value="1"/>
</dbReference>
<name>A0ABW9FZB7_9NOCA</name>
<evidence type="ECO:0000259" key="1">
    <source>
        <dbReference type="Pfam" id="PF02470"/>
    </source>
</evidence>
<keyword evidence="3" id="KW-1185">Reference proteome</keyword>